<keyword evidence="2" id="KW-1185">Reference proteome</keyword>
<organism evidence="1 2">
    <name type="scientific">Petrolisthes cinctipes</name>
    <name type="common">Flat porcelain crab</name>
    <dbReference type="NCBI Taxonomy" id="88211"/>
    <lineage>
        <taxon>Eukaryota</taxon>
        <taxon>Metazoa</taxon>
        <taxon>Ecdysozoa</taxon>
        <taxon>Arthropoda</taxon>
        <taxon>Crustacea</taxon>
        <taxon>Multicrustacea</taxon>
        <taxon>Malacostraca</taxon>
        <taxon>Eumalacostraca</taxon>
        <taxon>Eucarida</taxon>
        <taxon>Decapoda</taxon>
        <taxon>Pleocyemata</taxon>
        <taxon>Anomura</taxon>
        <taxon>Galatheoidea</taxon>
        <taxon>Porcellanidae</taxon>
        <taxon>Petrolisthes</taxon>
    </lineage>
</organism>
<protein>
    <submittedName>
        <fullName evidence="1">Uncharacterized protein</fullName>
    </submittedName>
</protein>
<comment type="caution">
    <text evidence="1">The sequence shown here is derived from an EMBL/GenBank/DDBJ whole genome shotgun (WGS) entry which is preliminary data.</text>
</comment>
<dbReference type="EMBL" id="JAWQEG010002593">
    <property type="protein sequence ID" value="KAK3870881.1"/>
    <property type="molecule type" value="Genomic_DNA"/>
</dbReference>
<accession>A0AAE1FC16</accession>
<name>A0AAE1FC16_PETCI</name>
<evidence type="ECO:0000313" key="1">
    <source>
        <dbReference type="EMBL" id="KAK3870881.1"/>
    </source>
</evidence>
<dbReference type="Proteomes" id="UP001286313">
    <property type="component" value="Unassembled WGS sequence"/>
</dbReference>
<dbReference type="PANTHER" id="PTHR46704:SF1">
    <property type="entry name" value="TELOMERE LENGTH REGULATION PROTEIN TEL2 HOMOLOG"/>
    <property type="match status" value="1"/>
</dbReference>
<sequence length="553" mass="62562">MLRSSTPTVKWDFCIFCQDTNLKESVSSVTTLKMSEQILDLSKYDQEVHVRLAGVSDLIFAKILTADIPCPSDLKATDLHFQRIDVLFDRYHEHSIKGGTRKRREKGSVAIRRPVTNRDLPLPAKWENFIAHQDNKTDLARFLSQQLILRAPANKTIVAEGGFSDDEWVEASDPTFDTDSLEAKHEEADTRIILHCIRSRVETIVVSARDTDVLILLIAYFHRMPCQQIWMKAGTAKDRKYIPIHAVVEKLQMEEEVLELLPGFHALTGSDSTSYIAGHTKKTCWNVFRQHSHLLKGLGEGPEFSDSTIMDAKVFFCKLYGAINTNNINEVRLGMFVKGMTIERLPPTRDALKFHIQRVHFQTLVWRQAHLQYPVLPPPENMEWKTMCLFLNSCRCLQFQMPKLQDDLQTREKQVDILQESCNNLEDISRRNNLQITGLDECPGETWEQTTTKVTKLMDDKLQLHNVAIERTHRVGQHQGQRSRSVIAQLSRQGSYTGGIGTAGHETFEVDPSDNIAVLGGASCPAADPSGQAADLVRPAVGALMLHQTVVQE</sequence>
<dbReference type="Gene3D" id="3.30.70.1820">
    <property type="entry name" value="L1 transposable element, RRM domain"/>
    <property type="match status" value="1"/>
</dbReference>
<dbReference type="PANTHER" id="PTHR46704">
    <property type="entry name" value="CXC DOMAIN-CONTAINING PROTEIN-RELATED"/>
    <property type="match status" value="1"/>
</dbReference>
<evidence type="ECO:0000313" key="2">
    <source>
        <dbReference type="Proteomes" id="UP001286313"/>
    </source>
</evidence>
<reference evidence="1" key="1">
    <citation type="submission" date="2023-10" db="EMBL/GenBank/DDBJ databases">
        <title>Genome assemblies of two species of porcelain crab, Petrolisthes cinctipes and Petrolisthes manimaculis (Anomura: Porcellanidae).</title>
        <authorList>
            <person name="Angst P."/>
        </authorList>
    </citation>
    <scope>NUCLEOTIDE SEQUENCE</scope>
    <source>
        <strain evidence="1">PB745_01</strain>
        <tissue evidence="1">Gill</tissue>
    </source>
</reference>
<gene>
    <name evidence="1" type="ORF">Pcinc_023908</name>
</gene>
<proteinExistence type="predicted"/>
<dbReference type="AlphaFoldDB" id="A0AAE1FC16"/>